<dbReference type="NCBIfam" id="NF000582">
    <property type="entry name" value="PRK00006.1"/>
    <property type="match status" value="1"/>
</dbReference>
<dbReference type="NCBIfam" id="TIGR01750">
    <property type="entry name" value="fabZ"/>
    <property type="match status" value="1"/>
</dbReference>
<comment type="caution">
    <text evidence="9">The sequence shown here is derived from an EMBL/GenBank/DDBJ whole genome shotgun (WGS) entry which is preliminary data.</text>
</comment>
<comment type="subcellular location">
    <subcellularLocation>
        <location evidence="1 8">Cytoplasm</location>
    </subcellularLocation>
</comment>
<protein>
    <recommendedName>
        <fullName evidence="8">3-hydroxyacyl-[acyl-carrier-protein] dehydratase FabZ</fullName>
        <ecNumber evidence="8">4.2.1.59</ecNumber>
    </recommendedName>
    <alternativeName>
        <fullName evidence="8">(3R)-hydroxymyristoyl-[acyl-carrier-protein] dehydratase</fullName>
        <shortName evidence="8">(3R)-hydroxymyristoyl-ACP dehydrase</shortName>
    </alternativeName>
    <alternativeName>
        <fullName evidence="8">Beta-hydroxyacyl-ACP dehydratase</fullName>
    </alternativeName>
</protein>
<dbReference type="FunFam" id="3.10.129.10:FF:000001">
    <property type="entry name" value="3-hydroxyacyl-[acyl-carrier-protein] dehydratase FabZ"/>
    <property type="match status" value="1"/>
</dbReference>
<comment type="function">
    <text evidence="7 8">Involved in unsaturated fatty acids biosynthesis. Catalyzes the dehydration of short chain beta-hydroxyacyl-ACPs and long chain saturated and unsaturated beta-hydroxyacyl-ACPs.</text>
</comment>
<keyword evidence="5 8" id="KW-0443">Lipid metabolism</keyword>
<evidence type="ECO:0000256" key="4">
    <source>
        <dbReference type="ARBA" id="ARBA00022556"/>
    </source>
</evidence>
<keyword evidence="3 8" id="KW-0444">Lipid biosynthesis</keyword>
<organism evidence="9 10">
    <name type="scientific">SAR324 cluster bacterium</name>
    <dbReference type="NCBI Taxonomy" id="2024889"/>
    <lineage>
        <taxon>Bacteria</taxon>
        <taxon>Deltaproteobacteria</taxon>
        <taxon>SAR324 cluster</taxon>
    </lineage>
</organism>
<dbReference type="InterPro" id="IPR010084">
    <property type="entry name" value="FabZ"/>
</dbReference>
<dbReference type="PANTHER" id="PTHR30272">
    <property type="entry name" value="3-HYDROXYACYL-[ACYL-CARRIER-PROTEIN] DEHYDRATASE"/>
    <property type="match status" value="1"/>
</dbReference>
<evidence type="ECO:0000313" key="9">
    <source>
        <dbReference type="EMBL" id="NMC62190.1"/>
    </source>
</evidence>
<comment type="catalytic activity">
    <reaction evidence="8">
        <text>a (3R)-hydroxyacyl-[ACP] = a (2E)-enoyl-[ACP] + H2O</text>
        <dbReference type="Rhea" id="RHEA:13097"/>
        <dbReference type="Rhea" id="RHEA-COMP:9925"/>
        <dbReference type="Rhea" id="RHEA-COMP:9945"/>
        <dbReference type="ChEBI" id="CHEBI:15377"/>
        <dbReference type="ChEBI" id="CHEBI:78784"/>
        <dbReference type="ChEBI" id="CHEBI:78827"/>
        <dbReference type="EC" id="4.2.1.59"/>
    </reaction>
</comment>
<feature type="active site" evidence="8">
    <location>
        <position position="53"/>
    </location>
</feature>
<dbReference type="Proteomes" id="UP000524246">
    <property type="component" value="Unassembled WGS sequence"/>
</dbReference>
<evidence type="ECO:0000313" key="10">
    <source>
        <dbReference type="Proteomes" id="UP000524246"/>
    </source>
</evidence>
<dbReference type="EMBL" id="JAAZON010000130">
    <property type="protein sequence ID" value="NMC62190.1"/>
    <property type="molecule type" value="Genomic_DNA"/>
</dbReference>
<evidence type="ECO:0000256" key="1">
    <source>
        <dbReference type="ARBA" id="ARBA00004496"/>
    </source>
</evidence>
<comment type="similarity">
    <text evidence="8">Belongs to the thioester dehydratase family. FabZ subfamily.</text>
</comment>
<evidence type="ECO:0000256" key="3">
    <source>
        <dbReference type="ARBA" id="ARBA00022516"/>
    </source>
</evidence>
<dbReference type="HAMAP" id="MF_00406">
    <property type="entry name" value="FabZ"/>
    <property type="match status" value="1"/>
</dbReference>
<dbReference type="GO" id="GO:0005737">
    <property type="term" value="C:cytoplasm"/>
    <property type="evidence" value="ECO:0007669"/>
    <property type="project" value="UniProtKB-SubCell"/>
</dbReference>
<dbReference type="GO" id="GO:0016020">
    <property type="term" value="C:membrane"/>
    <property type="evidence" value="ECO:0007669"/>
    <property type="project" value="GOC"/>
</dbReference>
<evidence type="ECO:0000256" key="7">
    <source>
        <dbReference type="ARBA" id="ARBA00025049"/>
    </source>
</evidence>
<reference evidence="9 10" key="1">
    <citation type="journal article" date="2020" name="Biotechnol. Biofuels">
        <title>New insights from the biogas microbiome by comprehensive genome-resolved metagenomics of nearly 1600 species originating from multiple anaerobic digesters.</title>
        <authorList>
            <person name="Campanaro S."/>
            <person name="Treu L."/>
            <person name="Rodriguez-R L.M."/>
            <person name="Kovalovszki A."/>
            <person name="Ziels R.M."/>
            <person name="Maus I."/>
            <person name="Zhu X."/>
            <person name="Kougias P.G."/>
            <person name="Basile A."/>
            <person name="Luo G."/>
            <person name="Schluter A."/>
            <person name="Konstantinidis K.T."/>
            <person name="Angelidaki I."/>
        </authorList>
    </citation>
    <scope>NUCLEOTIDE SEQUENCE [LARGE SCALE GENOMIC DNA]</scope>
    <source>
        <strain evidence="9">AS27yjCOA_65</strain>
    </source>
</reference>
<keyword evidence="2 8" id="KW-0963">Cytoplasm</keyword>
<evidence type="ECO:0000256" key="2">
    <source>
        <dbReference type="ARBA" id="ARBA00022490"/>
    </source>
</evidence>
<dbReference type="InterPro" id="IPR013114">
    <property type="entry name" value="FabA_FabZ"/>
</dbReference>
<dbReference type="PANTHER" id="PTHR30272:SF1">
    <property type="entry name" value="3-HYDROXYACYL-[ACYL-CARRIER-PROTEIN] DEHYDRATASE"/>
    <property type="match status" value="1"/>
</dbReference>
<evidence type="ECO:0000256" key="6">
    <source>
        <dbReference type="ARBA" id="ARBA00023239"/>
    </source>
</evidence>
<keyword evidence="4 8" id="KW-0441">Lipid A biosynthesis</keyword>
<dbReference type="GO" id="GO:0006633">
    <property type="term" value="P:fatty acid biosynthetic process"/>
    <property type="evidence" value="ECO:0007669"/>
    <property type="project" value="UniProtKB-UniRule"/>
</dbReference>
<dbReference type="CDD" id="cd01288">
    <property type="entry name" value="FabZ"/>
    <property type="match status" value="1"/>
</dbReference>
<gene>
    <name evidence="8 9" type="primary">fabZ</name>
    <name evidence="9" type="ORF">GYA55_03395</name>
</gene>
<keyword evidence="6 8" id="KW-0456">Lyase</keyword>
<dbReference type="Pfam" id="PF07977">
    <property type="entry name" value="FabA"/>
    <property type="match status" value="1"/>
</dbReference>
<accession>A0A7X9IKQ1</accession>
<dbReference type="InterPro" id="IPR029069">
    <property type="entry name" value="HotDog_dom_sf"/>
</dbReference>
<evidence type="ECO:0000256" key="5">
    <source>
        <dbReference type="ARBA" id="ARBA00023098"/>
    </source>
</evidence>
<dbReference type="EC" id="4.2.1.59" evidence="8"/>
<name>A0A7X9IKQ1_9DELT</name>
<evidence type="ECO:0000256" key="8">
    <source>
        <dbReference type="HAMAP-Rule" id="MF_00406"/>
    </source>
</evidence>
<dbReference type="SUPFAM" id="SSF54637">
    <property type="entry name" value="Thioesterase/thiol ester dehydrase-isomerase"/>
    <property type="match status" value="1"/>
</dbReference>
<dbReference type="Gene3D" id="3.10.129.10">
    <property type="entry name" value="Hotdog Thioesterase"/>
    <property type="match status" value="1"/>
</dbReference>
<sequence>MGQEVVFDAVEIQKILPHRYPFLMIDKVVKFVENVSITAIKNVTINEPFFQGHFPSLPVMPGVMILEAMAQCGCVLSKMSSNGAGREKNLYFVGSDKVRWKRKVVPGDTLWIEVVFKKRRRGFWEMEGQAQVDGQVVCTGTLMAMETDEISS</sequence>
<dbReference type="GO" id="GO:0009245">
    <property type="term" value="P:lipid A biosynthetic process"/>
    <property type="evidence" value="ECO:0007669"/>
    <property type="project" value="UniProtKB-UniRule"/>
</dbReference>
<dbReference type="GO" id="GO:0019171">
    <property type="term" value="F:(3R)-hydroxyacyl-[acyl-carrier-protein] dehydratase activity"/>
    <property type="evidence" value="ECO:0007669"/>
    <property type="project" value="UniProtKB-EC"/>
</dbReference>
<proteinExistence type="inferred from homology"/>
<dbReference type="AlphaFoldDB" id="A0A7X9IKQ1"/>